<evidence type="ECO:0000313" key="3">
    <source>
        <dbReference type="Proteomes" id="UP000255061"/>
    </source>
</evidence>
<gene>
    <name evidence="2" type="ORF">NCTC10736_04111</name>
</gene>
<dbReference type="AlphaFoldDB" id="A0A380C0C1"/>
<reference evidence="2 3" key="1">
    <citation type="submission" date="2018-06" db="EMBL/GenBank/DDBJ databases">
        <authorList>
            <consortium name="Pathogen Informatics"/>
            <person name="Doyle S."/>
        </authorList>
    </citation>
    <scope>NUCLEOTIDE SEQUENCE [LARGE SCALE GENOMIC DNA]</scope>
    <source>
        <strain evidence="2 3">NCTC10736</strain>
    </source>
</reference>
<feature type="coiled-coil region" evidence="1">
    <location>
        <begin position="94"/>
        <end position="267"/>
    </location>
</feature>
<name>A0A380C0C1_9GAMM</name>
<evidence type="ECO:0000313" key="2">
    <source>
        <dbReference type="EMBL" id="SUJ10464.1"/>
    </source>
</evidence>
<proteinExistence type="predicted"/>
<evidence type="ECO:0000256" key="1">
    <source>
        <dbReference type="SAM" id="Coils"/>
    </source>
</evidence>
<dbReference type="EMBL" id="UGYV01000004">
    <property type="protein sequence ID" value="SUJ10464.1"/>
    <property type="molecule type" value="Genomic_DNA"/>
</dbReference>
<protein>
    <submittedName>
        <fullName evidence="2">Uncharacterized protein</fullName>
    </submittedName>
</protein>
<keyword evidence="1" id="KW-0175">Coiled coil</keyword>
<organism evidence="2 3">
    <name type="scientific">Shewanella morhuae</name>
    <dbReference type="NCBI Taxonomy" id="365591"/>
    <lineage>
        <taxon>Bacteria</taxon>
        <taxon>Pseudomonadati</taxon>
        <taxon>Pseudomonadota</taxon>
        <taxon>Gammaproteobacteria</taxon>
        <taxon>Alteromonadales</taxon>
        <taxon>Shewanellaceae</taxon>
        <taxon>Shewanella</taxon>
    </lineage>
</organism>
<sequence length="364" mass="42315">MNQQISTDEQSQSIREQVFKICYQLHSQSIKPKIRTVLDLLPSVSSTSTIHKYHKEWQEELRASKDKLFESFGFSTQFQDAFFTEINRFHSEAKNEYAEKISELTEDRDAAIGNLEAIERERNVQKTRADKGESEIKELQAEIHNLTREFKNQLEQQENSKQSAIEKLQHQLQEQESRLINEKVLVVEQLQQQISTLTSNNKELRDVCETQRTELAKAQLKIESNGELVSDVKARILLVETQAKDRVTKLEEDISTLSKELQQSVQLLAVANERILSKEEMFTVTVRQYEALSKNEENMRALLLDANKSNKELFMQLERSEADEKTAQNEVRRLSETLGEMRNIIKNKEKKIAEIEKARKSAQE</sequence>
<dbReference type="Proteomes" id="UP000255061">
    <property type="component" value="Unassembled WGS sequence"/>
</dbReference>
<accession>A0A380C0C1</accession>
<dbReference type="RefSeq" id="WP_147284482.1">
    <property type="nucleotide sequence ID" value="NZ_UGYV01000004.1"/>
</dbReference>
<feature type="coiled-coil region" evidence="1">
    <location>
        <begin position="310"/>
        <end position="361"/>
    </location>
</feature>